<accession>A0ABS4XX26</accession>
<gene>
    <name evidence="1" type="ORF">JO379_000281</name>
</gene>
<dbReference type="RefSeq" id="WP_209513373.1">
    <property type="nucleotide sequence ID" value="NZ_JAGIOH010000001.1"/>
</dbReference>
<evidence type="ECO:0000313" key="2">
    <source>
        <dbReference type="Proteomes" id="UP001519291"/>
    </source>
</evidence>
<organism evidence="1 2">
    <name type="scientific">Streptomyces syringium</name>
    <dbReference type="NCBI Taxonomy" id="76729"/>
    <lineage>
        <taxon>Bacteria</taxon>
        <taxon>Bacillati</taxon>
        <taxon>Actinomycetota</taxon>
        <taxon>Actinomycetes</taxon>
        <taxon>Kitasatosporales</taxon>
        <taxon>Streptomycetaceae</taxon>
        <taxon>Streptomyces</taxon>
    </lineage>
</organism>
<keyword evidence="2" id="KW-1185">Reference proteome</keyword>
<evidence type="ECO:0000313" key="1">
    <source>
        <dbReference type="EMBL" id="MBP2400812.1"/>
    </source>
</evidence>
<sequence length="128" mass="13405">MWMFGTVENRSPDPVWIAHHIDPGTTVTAPELGTGLGRAEIGIGHHGTMYLRSANTPDGADATVTIEGSFGTVRWTAPSPATLDVLVHEDSSFALSDRGSEIVSGVLRNPTELGQASAAELGNLPPTD</sequence>
<protein>
    <submittedName>
        <fullName evidence="1">Uncharacterized protein</fullName>
    </submittedName>
</protein>
<dbReference type="EMBL" id="JAGIOH010000001">
    <property type="protein sequence ID" value="MBP2400812.1"/>
    <property type="molecule type" value="Genomic_DNA"/>
</dbReference>
<name>A0ABS4XX26_9ACTN</name>
<reference evidence="1 2" key="1">
    <citation type="submission" date="2021-03" db="EMBL/GenBank/DDBJ databases">
        <title>Sequencing the genomes of 1000 actinobacteria strains.</title>
        <authorList>
            <person name="Klenk H.-P."/>
        </authorList>
    </citation>
    <scope>NUCLEOTIDE SEQUENCE [LARGE SCALE GENOMIC DNA]</scope>
    <source>
        <strain evidence="1 2">DSM 41480</strain>
    </source>
</reference>
<dbReference type="GeneID" id="91567170"/>
<proteinExistence type="predicted"/>
<comment type="caution">
    <text evidence="1">The sequence shown here is derived from an EMBL/GenBank/DDBJ whole genome shotgun (WGS) entry which is preliminary data.</text>
</comment>
<dbReference type="Proteomes" id="UP001519291">
    <property type="component" value="Unassembled WGS sequence"/>
</dbReference>